<keyword evidence="4" id="KW-1185">Reference proteome</keyword>
<organism evidence="3 4">
    <name type="scientific">Shewanella litoralis</name>
    <dbReference type="NCBI Taxonomy" id="2282700"/>
    <lineage>
        <taxon>Bacteria</taxon>
        <taxon>Pseudomonadati</taxon>
        <taxon>Pseudomonadota</taxon>
        <taxon>Gammaproteobacteria</taxon>
        <taxon>Alteromonadales</taxon>
        <taxon>Shewanellaceae</taxon>
        <taxon>Shewanella</taxon>
    </lineage>
</organism>
<dbReference type="EMBL" id="BMQX01000039">
    <property type="protein sequence ID" value="GGQ33481.1"/>
    <property type="molecule type" value="Genomic_DNA"/>
</dbReference>
<feature type="transmembrane region" description="Helical" evidence="1">
    <location>
        <begin position="280"/>
        <end position="303"/>
    </location>
</feature>
<gene>
    <name evidence="3" type="ORF">GCM10009411_36130</name>
</gene>
<feature type="transmembrane region" description="Helical" evidence="1">
    <location>
        <begin position="416"/>
        <end position="432"/>
    </location>
</feature>
<feature type="transmembrane region" description="Helical" evidence="1">
    <location>
        <begin position="225"/>
        <end position="246"/>
    </location>
</feature>
<evidence type="ECO:0000256" key="1">
    <source>
        <dbReference type="SAM" id="Phobius"/>
    </source>
</evidence>
<dbReference type="InterPro" id="IPR005182">
    <property type="entry name" value="YdbS-like_PH"/>
</dbReference>
<feature type="domain" description="YdbS-like PH" evidence="2">
    <location>
        <begin position="99"/>
        <end position="177"/>
    </location>
</feature>
<comment type="caution">
    <text evidence="3">The sequence shown here is derived from an EMBL/GenBank/DDBJ whole genome shotgun (WGS) entry which is preliminary data.</text>
</comment>
<dbReference type="RefSeq" id="WP_160055376.1">
    <property type="nucleotide sequence ID" value="NZ_BMQX01000039.1"/>
</dbReference>
<feature type="domain" description="YdbS-like PH" evidence="2">
    <location>
        <begin position="458"/>
        <end position="530"/>
    </location>
</feature>
<protein>
    <recommendedName>
        <fullName evidence="2">YdbS-like PH domain-containing protein</fullName>
    </recommendedName>
</protein>
<keyword evidence="1" id="KW-0472">Membrane</keyword>
<keyword evidence="1" id="KW-0812">Transmembrane</keyword>
<proteinExistence type="predicted"/>
<evidence type="ECO:0000313" key="3">
    <source>
        <dbReference type="EMBL" id="GGQ33481.1"/>
    </source>
</evidence>
<dbReference type="PANTHER" id="PTHR34473:SF2">
    <property type="entry name" value="UPF0699 TRANSMEMBRANE PROTEIN YDBT"/>
    <property type="match status" value="1"/>
</dbReference>
<keyword evidence="1" id="KW-1133">Transmembrane helix</keyword>
<feature type="transmembrane region" description="Helical" evidence="1">
    <location>
        <begin position="77"/>
        <end position="97"/>
    </location>
</feature>
<dbReference type="PANTHER" id="PTHR34473">
    <property type="entry name" value="UPF0699 TRANSMEMBRANE PROTEIN YDBS"/>
    <property type="match status" value="1"/>
</dbReference>
<evidence type="ECO:0000259" key="2">
    <source>
        <dbReference type="Pfam" id="PF03703"/>
    </source>
</evidence>
<feature type="transmembrane region" description="Helical" evidence="1">
    <location>
        <begin position="45"/>
        <end position="71"/>
    </location>
</feature>
<dbReference type="Pfam" id="PF03703">
    <property type="entry name" value="bPH_2"/>
    <property type="match status" value="2"/>
</dbReference>
<feature type="transmembrane region" description="Helical" evidence="1">
    <location>
        <begin position="438"/>
        <end position="456"/>
    </location>
</feature>
<name>A0ABQ2RKB5_9GAMM</name>
<reference evidence="4" key="1">
    <citation type="journal article" date="2019" name="Int. J. Syst. Evol. Microbiol.">
        <title>The Global Catalogue of Microorganisms (GCM) 10K type strain sequencing project: providing services to taxonomists for standard genome sequencing and annotation.</title>
        <authorList>
            <consortium name="The Broad Institute Genomics Platform"/>
            <consortium name="The Broad Institute Genome Sequencing Center for Infectious Disease"/>
            <person name="Wu L."/>
            <person name="Ma J."/>
        </authorList>
    </citation>
    <scope>NUCLEOTIDE SEQUENCE [LARGE SCALE GENOMIC DNA]</scope>
    <source>
        <strain evidence="4">JCM 32306</strain>
    </source>
</reference>
<accession>A0ABQ2RKB5</accession>
<evidence type="ECO:0000313" key="4">
    <source>
        <dbReference type="Proteomes" id="UP000619118"/>
    </source>
</evidence>
<sequence>MDELPKTPQSIKQPDVIEAATTQQHSSVDLANQLKQWQALSPWSIITYIFSTLKGILSNGYAVIPFVYTGWQQGFDAQWFILAISAIIILVSIAATIEWRKFRFRLNGDQLEVKRGLFFTKKDEIPLSRIQNIRYEQPFYFKPLALGTLVIETAGSKKDEAQLVALDTQQAQTLKRLLLKLKQAENPLNQPTQASIDHAQSTVADAIYSEQHESQPIARKSFGDLLLFGFYHNNFIWFAVIAGPIVGQIDMEKIFDSPLAKQFWLWIESQTHENIGLQSLFFIVGLLFLYGLFSLISIIAAVLKYYPYKLDRHDDTLQRSGGVLSHQQDALAIKRVQLIHAQQPVLARLFARWTLYFKQVKGQEVEQKTKQHMLVPSVKPSEVETILAAMPNLSGGATALPRHYTRIHIHWFTKRIMLPLAIAILLSVIAWFDGRNWSYFEMTWLMTAVIIGVIYLRYRNWGYVIEDNVIWQHTGLLGRQWKRIAYDKVQHVKITQTQGQKRSKLAYVEVGLASGSIVFPYIPIHIAEQIISRSLHTVSRNTQNWI</sequence>
<dbReference type="PIRSF" id="PIRSF026631">
    <property type="entry name" value="UCP026631"/>
    <property type="match status" value="1"/>
</dbReference>
<dbReference type="Proteomes" id="UP000619118">
    <property type="component" value="Unassembled WGS sequence"/>
</dbReference>
<dbReference type="InterPro" id="IPR014529">
    <property type="entry name" value="UCP026631"/>
</dbReference>